<dbReference type="PROSITE" id="PS50005">
    <property type="entry name" value="TPR"/>
    <property type="match status" value="1"/>
</dbReference>
<dbReference type="AlphaFoldDB" id="A0A7K3NQH5"/>
<accession>A0A7K3NQH5</accession>
<dbReference type="InterPro" id="IPR019734">
    <property type="entry name" value="TPR_rpt"/>
</dbReference>
<feature type="region of interest" description="Disordered" evidence="4">
    <location>
        <begin position="59"/>
        <end position="90"/>
    </location>
</feature>
<dbReference type="InterPro" id="IPR051012">
    <property type="entry name" value="CellSynth/LPSAsmb/PSIAsmb"/>
</dbReference>
<dbReference type="PANTHER" id="PTHR45586">
    <property type="entry name" value="TPR REPEAT-CONTAINING PROTEIN PA4667"/>
    <property type="match status" value="1"/>
</dbReference>
<keyword evidence="7" id="KW-1185">Reference proteome</keyword>
<dbReference type="Gene3D" id="1.25.40.10">
    <property type="entry name" value="Tetratricopeptide repeat domain"/>
    <property type="match status" value="4"/>
</dbReference>
<dbReference type="RefSeq" id="WP_163303501.1">
    <property type="nucleotide sequence ID" value="NZ_JAAGRQ010000100.1"/>
</dbReference>
<dbReference type="Proteomes" id="UP000469724">
    <property type="component" value="Unassembled WGS sequence"/>
</dbReference>
<keyword evidence="1" id="KW-0677">Repeat</keyword>
<keyword evidence="2 3" id="KW-0802">TPR repeat</keyword>
<keyword evidence="5" id="KW-1133">Transmembrane helix</keyword>
<evidence type="ECO:0000256" key="2">
    <source>
        <dbReference type="ARBA" id="ARBA00022803"/>
    </source>
</evidence>
<evidence type="ECO:0000256" key="1">
    <source>
        <dbReference type="ARBA" id="ARBA00022737"/>
    </source>
</evidence>
<evidence type="ECO:0000256" key="3">
    <source>
        <dbReference type="PROSITE-ProRule" id="PRU00339"/>
    </source>
</evidence>
<dbReference type="Pfam" id="PF13414">
    <property type="entry name" value="TPR_11"/>
    <property type="match status" value="1"/>
</dbReference>
<dbReference type="InterPro" id="IPR011990">
    <property type="entry name" value="TPR-like_helical_dom_sf"/>
</dbReference>
<keyword evidence="5" id="KW-0812">Transmembrane</keyword>
<reference evidence="6 7" key="1">
    <citation type="submission" date="2020-02" db="EMBL/GenBank/DDBJ databases">
        <title>Comparative genomics of sulfur disproportionating microorganisms.</title>
        <authorList>
            <person name="Ward L.M."/>
            <person name="Bertran E."/>
            <person name="Johnston D.T."/>
        </authorList>
    </citation>
    <scope>NUCLEOTIDE SEQUENCE [LARGE SCALE GENOMIC DNA]</scope>
    <source>
        <strain evidence="6 7">DSM 3696</strain>
    </source>
</reference>
<feature type="transmembrane region" description="Helical" evidence="5">
    <location>
        <begin position="33"/>
        <end position="55"/>
    </location>
</feature>
<proteinExistence type="predicted"/>
<dbReference type="EMBL" id="JAAGRQ010000100">
    <property type="protein sequence ID" value="NDY58428.1"/>
    <property type="molecule type" value="Genomic_DNA"/>
</dbReference>
<evidence type="ECO:0000313" key="7">
    <source>
        <dbReference type="Proteomes" id="UP000469724"/>
    </source>
</evidence>
<dbReference type="SMART" id="SM00028">
    <property type="entry name" value="TPR"/>
    <property type="match status" value="9"/>
</dbReference>
<feature type="region of interest" description="Disordered" evidence="4">
    <location>
        <begin position="1"/>
        <end position="24"/>
    </location>
</feature>
<dbReference type="PANTHER" id="PTHR45586:SF14">
    <property type="entry name" value="TETRATRICOPEPTIDE TPR_2 REPEAT PROTEIN"/>
    <property type="match status" value="1"/>
</dbReference>
<evidence type="ECO:0000256" key="5">
    <source>
        <dbReference type="SAM" id="Phobius"/>
    </source>
</evidence>
<keyword evidence="5" id="KW-0472">Membrane</keyword>
<evidence type="ECO:0000256" key="4">
    <source>
        <dbReference type="SAM" id="MobiDB-lite"/>
    </source>
</evidence>
<feature type="compositionally biased region" description="Polar residues" evidence="4">
    <location>
        <begin position="1"/>
        <end position="14"/>
    </location>
</feature>
<organism evidence="6 7">
    <name type="scientific">Desulfolutivibrio sulfodismutans</name>
    <dbReference type="NCBI Taxonomy" id="63561"/>
    <lineage>
        <taxon>Bacteria</taxon>
        <taxon>Pseudomonadati</taxon>
        <taxon>Thermodesulfobacteriota</taxon>
        <taxon>Desulfovibrionia</taxon>
        <taxon>Desulfovibrionales</taxon>
        <taxon>Desulfovibrionaceae</taxon>
        <taxon>Desulfolutivibrio</taxon>
    </lineage>
</organism>
<dbReference type="SUPFAM" id="SSF48452">
    <property type="entry name" value="TPR-like"/>
    <property type="match status" value="2"/>
</dbReference>
<comment type="caution">
    <text evidence="6">The sequence shown here is derived from an EMBL/GenBank/DDBJ whole genome shotgun (WGS) entry which is preliminary data.</text>
</comment>
<protein>
    <submittedName>
        <fullName evidence="6">Tetratricopeptide repeat protein</fullName>
    </submittedName>
</protein>
<feature type="repeat" description="TPR" evidence="3">
    <location>
        <begin position="1031"/>
        <end position="1064"/>
    </location>
</feature>
<gene>
    <name evidence="6" type="ORF">G3N56_16975</name>
</gene>
<sequence>MQTPIRHSTTIQQAGGSGRESAIFSTSSTRPRAILAAVVFVMGFLLVPLAGLAAVSGQTGQTGQPVAEPGGSGSPIPAIGTAAPAVSPEGPPHAFLRLELKKTAPLSGAVRTGGAVSFMATAHSGDDPAPLPGYVFRWESDAGAKFLDPEGPSGNTAVFTRPGPQKVWVTALAPVDGLLEPVAVSEPLEMDVAGPLFRLSIDPREPRVGEEIRASVKDFPVREDVDFRWAALPRNATLVNVGEKEITFYLHDGKPAEVAVSARMPLAGKDLGRVAAEVTARPYPVEVSNKGLVGPRPVIWKDGSGPEEIDAVPEGGAVLLRADVNPMPGNPPLAFTWRLPPGTRLEAGESGRQVKVACDRVGDYKAVVEIRDSRDLLVGRGEGAFSATVSKADMDLARQNAAQTAKLTAEAVRLWNRGEVEQAVDMASKAAAMNPKSVDAAGEYRRMAADRERLLDLLHRAGEHLSRDEFAKTAGLLDEAGRINGQYGGISGLERRMGERKDTLAKVDALMASSGQAWNAGDVEGAVRAVQSALALDPGHEAALAQRARLVDGRDKIIAGLKEAAVFLEKKQFESAASALAGVRGINEKFPPFREMDAAVAKRRENAWQADQLLARARELWTAGDMDAALGALSDILKADPEHAGARAAKQQTAQAREVVLKNVDQAKAFLAQNHPDEALAALSRAKGVNPAYAPVREIETAVAERKNRAGRIRDLTAKARQDAAKGDLDAALASVENILALDPADGFAKPERVRLAGLREETRGAMRLAEGLAASGRHGKALETLAAASAKAPGYPPLAAQKARIAEMAGASQKKASGVLAEASARLSRGDFSGTLAALAGLEGVNGVSAADDRKAKELARAAKAGQDKATTAQAAKASADAAKAAAPAAGQGQKKARCDELFRRADSRRGKGEHAAAIKDYQEIVTTCPDYCTAYNNIGASLFTLGYARESLPWFEEARKCDPGEKLFADNVALTTRLATNPSGQKTPASSRPDCSGAFDQAEKLRAKGDLAGAVRDYRKVVEACPDYCAAYNNIGLALNTLGHVKESLPWFEEAYRCNPKEALFQDNIHITTKQMQQASRDRPPGT</sequence>
<evidence type="ECO:0000313" key="6">
    <source>
        <dbReference type="EMBL" id="NDY58428.1"/>
    </source>
</evidence>
<name>A0A7K3NQH5_9BACT</name>